<gene>
    <name evidence="6" type="ORF">QW060_11990</name>
    <name evidence="7" type="ORF">QW060_20995</name>
</gene>
<accession>A0ABT8CTK1</accession>
<organism evidence="6 8">
    <name type="scientific">Paenimyroides ceti</name>
    <dbReference type="NCBI Taxonomy" id="395087"/>
    <lineage>
        <taxon>Bacteria</taxon>
        <taxon>Pseudomonadati</taxon>
        <taxon>Bacteroidota</taxon>
        <taxon>Flavobacteriia</taxon>
        <taxon>Flavobacteriales</taxon>
        <taxon>Flavobacteriaceae</taxon>
        <taxon>Paenimyroides</taxon>
    </lineage>
</organism>
<feature type="domain" description="Outer membrane protein beta-barrel" evidence="5">
    <location>
        <begin position="379"/>
        <end position="778"/>
    </location>
</feature>
<dbReference type="Pfam" id="PF13715">
    <property type="entry name" value="CarbopepD_reg_2"/>
    <property type="match status" value="1"/>
</dbReference>
<evidence type="ECO:0000256" key="2">
    <source>
        <dbReference type="ARBA" id="ARBA00023136"/>
    </source>
</evidence>
<evidence type="ECO:0000256" key="3">
    <source>
        <dbReference type="ARBA" id="ARBA00023237"/>
    </source>
</evidence>
<proteinExistence type="predicted"/>
<feature type="chain" id="PRO_5045032493" evidence="4">
    <location>
        <begin position="18"/>
        <end position="800"/>
    </location>
</feature>
<sequence>MKKYILFILIMPFMSFAQPVIKLSGSVQNSKKELLSFADIAIINMADSLDYKNSVTDEKGFFEIDKLQKGMYVLKIAAFGYTDYEQHIILESDQVLPVVILEEETTLMEDMIIHYKKPVIKRKIDRLEFTIEGSVLAADNAWEILKKTPGVMVSAGESLSVRGSSSILITINDKKVYLTGEELKQLLENTQGENIYSIEVITNPPAKYEAQGGAILNISMKKNIMEGYKASVSGAYVQSMYPKGVVSTSQNYKTKKLTLSGGYSRGTGTYYRQSKDVIRYMDDEKKTTSEWISFLNRKNKSLSQNAYRLSAEYAIDSLQSVTLGTNGFISTNNYGTYNVPTYIYNGNSVLDSLYTTRNDRKDPQKTSAYNLGYEYKLGEKEKLSFLSDYTRYFNKEYQDITSLFSLPDDEPYRKMRFVSDNIQNIRLFSVQGDYMREKNDETWEAGVKWGRVKADNTLDFKDEKAGMLVGNAERTSRFLYKEMIYAGYVSYAKEIDKWSFKAGLRGEYTSLEGNSETIDEINKQNYFKLFPSVYGLYKPTEGHEIGISYSKRISRPQYSWLNPFRSYYNRYSYFTGDPDLKPAIINNISLLYTLAGNYNFDLYYRNESNPAMEISYQDYETNTLVYKFTNIKRKTGYGLDFNTSIDFFSWWQSGIQTSLNYVQDTFQGLDGQFYKNERLQFSSSINNRFNLNAKKDFTAEVNGFYTSPSVQGTFTISSFSSLSVSFRKLLFDGKGEFSVIFSDIYRGEKQTVSTNYANQFNYFNDYSDSQSFRIGFKYNIGNQKIKNVESRNKTEEQQRL</sequence>
<dbReference type="EMBL" id="JAUFQU010000001">
    <property type="protein sequence ID" value="MDN3707833.1"/>
    <property type="molecule type" value="Genomic_DNA"/>
</dbReference>
<evidence type="ECO:0000256" key="4">
    <source>
        <dbReference type="SAM" id="SignalP"/>
    </source>
</evidence>
<keyword evidence="2" id="KW-0472">Membrane</keyword>
<reference evidence="8" key="2">
    <citation type="journal article" date="2019" name="Int. J. Syst. Evol. Microbiol.">
        <title>The Global Catalogue of Microorganisms (GCM) 10K type strain sequencing project: providing services to taxonomists for standard genome sequencing and annotation.</title>
        <authorList>
            <consortium name="The Broad Institute Genomics Platform"/>
            <consortium name="The Broad Institute Genome Sequencing Center for Infectious Disease"/>
            <person name="Wu L."/>
            <person name="Ma J."/>
        </authorList>
    </citation>
    <scope>NUCLEOTIDE SEQUENCE [LARGE SCALE GENOMIC DNA]</scope>
    <source>
        <strain evidence="8">CECT 7184</strain>
    </source>
</reference>
<evidence type="ECO:0000313" key="7">
    <source>
        <dbReference type="EMBL" id="MDN3709476.1"/>
    </source>
</evidence>
<reference evidence="6" key="3">
    <citation type="submission" date="2023-06" db="EMBL/GenBank/DDBJ databases">
        <authorList>
            <person name="Lucena T."/>
            <person name="Sun Q."/>
        </authorList>
    </citation>
    <scope>NUCLEOTIDE SEQUENCE</scope>
    <source>
        <strain evidence="6">CECT 7184</strain>
    </source>
</reference>
<comment type="subcellular location">
    <subcellularLocation>
        <location evidence="1">Cell outer membrane</location>
    </subcellularLocation>
</comment>
<protein>
    <submittedName>
        <fullName evidence="6">Outer membrane beta-barrel family protein</fullName>
    </submittedName>
</protein>
<evidence type="ECO:0000313" key="6">
    <source>
        <dbReference type="EMBL" id="MDN3707833.1"/>
    </source>
</evidence>
<dbReference type="Proteomes" id="UP001242368">
    <property type="component" value="Unassembled WGS sequence"/>
</dbReference>
<dbReference type="SUPFAM" id="SSF56935">
    <property type="entry name" value="Porins"/>
    <property type="match status" value="1"/>
</dbReference>
<evidence type="ECO:0000313" key="8">
    <source>
        <dbReference type="Proteomes" id="UP001242368"/>
    </source>
</evidence>
<keyword evidence="3" id="KW-0998">Cell outer membrane</keyword>
<dbReference type="RefSeq" id="WP_290363785.1">
    <property type="nucleotide sequence ID" value="NZ_JAUFQU010000001.1"/>
</dbReference>
<dbReference type="InterPro" id="IPR041700">
    <property type="entry name" value="OMP_b-brl_3"/>
</dbReference>
<dbReference type="Pfam" id="PF14905">
    <property type="entry name" value="OMP_b-brl_3"/>
    <property type="match status" value="1"/>
</dbReference>
<evidence type="ECO:0000259" key="5">
    <source>
        <dbReference type="Pfam" id="PF14905"/>
    </source>
</evidence>
<keyword evidence="8" id="KW-1185">Reference proteome</keyword>
<evidence type="ECO:0000256" key="1">
    <source>
        <dbReference type="ARBA" id="ARBA00004442"/>
    </source>
</evidence>
<feature type="signal peptide" evidence="4">
    <location>
        <begin position="1"/>
        <end position="17"/>
    </location>
</feature>
<dbReference type="InterPro" id="IPR036942">
    <property type="entry name" value="Beta-barrel_TonB_sf"/>
</dbReference>
<dbReference type="Gene3D" id="2.40.170.20">
    <property type="entry name" value="TonB-dependent receptor, beta-barrel domain"/>
    <property type="match status" value="1"/>
</dbReference>
<dbReference type="EMBL" id="JAUFQU010000037">
    <property type="protein sequence ID" value="MDN3709476.1"/>
    <property type="molecule type" value="Genomic_DNA"/>
</dbReference>
<keyword evidence="4" id="KW-0732">Signal</keyword>
<reference evidence="6" key="1">
    <citation type="journal article" date="2014" name="Int. J. Syst. Evol. Microbiol.">
        <title>Complete genome of a new Firmicutes species belonging to the dominant human colonic microbiota ('Ruminococcus bicirculans') reveals two chromosomes and a selective capacity to utilize plant glucans.</title>
        <authorList>
            <consortium name="NISC Comparative Sequencing Program"/>
            <person name="Wegmann U."/>
            <person name="Louis P."/>
            <person name="Goesmann A."/>
            <person name="Henrissat B."/>
            <person name="Duncan S.H."/>
            <person name="Flint H.J."/>
        </authorList>
    </citation>
    <scope>NUCLEOTIDE SEQUENCE</scope>
    <source>
        <strain evidence="6">CECT 7184</strain>
    </source>
</reference>
<dbReference type="InterPro" id="IPR008969">
    <property type="entry name" value="CarboxyPept-like_regulatory"/>
</dbReference>
<name>A0ABT8CTK1_9FLAO</name>
<dbReference type="Gene3D" id="2.60.40.1120">
    <property type="entry name" value="Carboxypeptidase-like, regulatory domain"/>
    <property type="match status" value="1"/>
</dbReference>
<comment type="caution">
    <text evidence="6">The sequence shown here is derived from an EMBL/GenBank/DDBJ whole genome shotgun (WGS) entry which is preliminary data.</text>
</comment>
<dbReference type="SUPFAM" id="SSF49464">
    <property type="entry name" value="Carboxypeptidase regulatory domain-like"/>
    <property type="match status" value="1"/>
</dbReference>